<organism evidence="1">
    <name type="scientific">Oppiella nova</name>
    <dbReference type="NCBI Taxonomy" id="334625"/>
    <lineage>
        <taxon>Eukaryota</taxon>
        <taxon>Metazoa</taxon>
        <taxon>Ecdysozoa</taxon>
        <taxon>Arthropoda</taxon>
        <taxon>Chelicerata</taxon>
        <taxon>Arachnida</taxon>
        <taxon>Acari</taxon>
        <taxon>Acariformes</taxon>
        <taxon>Sarcoptiformes</taxon>
        <taxon>Oribatida</taxon>
        <taxon>Brachypylina</taxon>
        <taxon>Oppioidea</taxon>
        <taxon>Oppiidae</taxon>
        <taxon>Oppiella</taxon>
    </lineage>
</organism>
<reference evidence="1" key="1">
    <citation type="submission" date="2020-11" db="EMBL/GenBank/DDBJ databases">
        <authorList>
            <person name="Tran Van P."/>
        </authorList>
    </citation>
    <scope>NUCLEOTIDE SEQUENCE</scope>
</reference>
<accession>A0A7R9QWH4</accession>
<sequence>MGFQKGSPLRQTMDILLTYLKESGLIGNHPDRQSPRFEKQLIFSVPNIPDHFPFVSMGTAMGFPLRANNMETNGKGINIWENYSNSVAYGDVWEPYRWPLTESMRRSVAAVSGVPDGGANLLAGVPSDGQN</sequence>
<dbReference type="EMBL" id="CAJPVJ010018260">
    <property type="protein sequence ID" value="CAG2176907.1"/>
    <property type="molecule type" value="Genomic_DNA"/>
</dbReference>
<gene>
    <name evidence="1" type="ORF">ONB1V03_LOCUS16340</name>
</gene>
<evidence type="ECO:0000313" key="1">
    <source>
        <dbReference type="EMBL" id="CAD7659745.1"/>
    </source>
</evidence>
<proteinExistence type="predicted"/>
<protein>
    <submittedName>
        <fullName evidence="1">Uncharacterized protein</fullName>
    </submittedName>
</protein>
<dbReference type="AlphaFoldDB" id="A0A7R9QWH4"/>
<dbReference type="EMBL" id="OC933085">
    <property type="protein sequence ID" value="CAD7659745.1"/>
    <property type="molecule type" value="Genomic_DNA"/>
</dbReference>
<dbReference type="Proteomes" id="UP000728032">
    <property type="component" value="Unassembled WGS sequence"/>
</dbReference>
<name>A0A7R9QWH4_9ACAR</name>
<keyword evidence="2" id="KW-1185">Reference proteome</keyword>
<evidence type="ECO:0000313" key="2">
    <source>
        <dbReference type="Proteomes" id="UP000728032"/>
    </source>
</evidence>